<dbReference type="EMBL" id="QFYS01000001">
    <property type="protein sequence ID" value="RAK68677.1"/>
    <property type="molecule type" value="Genomic_DNA"/>
</dbReference>
<name>A0A328BNU3_9CAUL</name>
<dbReference type="AlphaFoldDB" id="A0A328BNU3"/>
<gene>
    <name evidence="3" type="ORF">DJ019_01255</name>
</gene>
<dbReference type="Pfam" id="PF08450">
    <property type="entry name" value="SGL"/>
    <property type="match status" value="1"/>
</dbReference>
<comment type="caution">
    <text evidence="3">The sequence shown here is derived from an EMBL/GenBank/DDBJ whole genome shotgun (WGS) entry which is preliminary data.</text>
</comment>
<evidence type="ECO:0000313" key="3">
    <source>
        <dbReference type="EMBL" id="RAK68677.1"/>
    </source>
</evidence>
<proteinExistence type="predicted"/>
<dbReference type="InterPro" id="IPR051262">
    <property type="entry name" value="SMP-30/CGR1_Lactonase"/>
</dbReference>
<dbReference type="InterPro" id="IPR011042">
    <property type="entry name" value="6-blade_b-propeller_TolB-like"/>
</dbReference>
<dbReference type="PANTHER" id="PTHR47572:SF4">
    <property type="entry name" value="LACTONASE DRP35"/>
    <property type="match status" value="1"/>
</dbReference>
<reference evidence="3 4" key="1">
    <citation type="submission" date="2018-05" db="EMBL/GenBank/DDBJ databases">
        <authorList>
            <person name="Lanie J.A."/>
            <person name="Ng W.-L."/>
            <person name="Kazmierczak K.M."/>
            <person name="Andrzejewski T.M."/>
            <person name="Davidsen T.M."/>
            <person name="Wayne K.J."/>
            <person name="Tettelin H."/>
            <person name="Glass J.I."/>
            <person name="Rusch D."/>
            <person name="Podicherti R."/>
            <person name="Tsui H.-C.T."/>
            <person name="Winkler M.E."/>
        </authorList>
    </citation>
    <scope>NUCLEOTIDE SEQUENCE [LARGE SCALE GENOMIC DNA]</scope>
    <source>
        <strain evidence="3 4">BUT-10</strain>
    </source>
</reference>
<dbReference type="Proteomes" id="UP000249524">
    <property type="component" value="Unassembled WGS sequence"/>
</dbReference>
<dbReference type="Gene3D" id="2.120.10.30">
    <property type="entry name" value="TolB, C-terminal domain"/>
    <property type="match status" value="1"/>
</dbReference>
<dbReference type="GO" id="GO:0016787">
    <property type="term" value="F:hydrolase activity"/>
    <property type="evidence" value="ECO:0007669"/>
    <property type="project" value="UniProtKB-KW"/>
</dbReference>
<evidence type="ECO:0000256" key="1">
    <source>
        <dbReference type="ARBA" id="ARBA00022801"/>
    </source>
</evidence>
<accession>A0A328BNU3</accession>
<evidence type="ECO:0000313" key="4">
    <source>
        <dbReference type="Proteomes" id="UP000249524"/>
    </source>
</evidence>
<sequence>MGRTTRILTEGIYFGEGPRWRDGRLWFSDFYAHAVKSVSLAGDLRTEVEIDDQPSGLGWMPDGSLLIVAQIKRQLLRRFPDGRIAVHAELGHIADFHCNDMVVDSRGGAYVGNFGFDLDAAIHARGVESVIADHPTVKLAYVSPTGDTRVAAEDLHFPNGPVITPDGRTLILGETLGGVLTAFDIGADGALSNRRVWAQTWPRVPDGIALDAEGAIWIANPIAPECARIAEGGEVLEVVETGQPCFACMLGGDDGRTLFMLTAASSDHEAAAAKQTGRILVTEVDSPRSGRP</sequence>
<dbReference type="OrthoDB" id="2633250at2"/>
<protein>
    <submittedName>
        <fullName evidence="3">Gluconolactonase</fullName>
    </submittedName>
</protein>
<dbReference type="SUPFAM" id="SSF63829">
    <property type="entry name" value="Calcium-dependent phosphotriesterase"/>
    <property type="match status" value="1"/>
</dbReference>
<dbReference type="InterPro" id="IPR013658">
    <property type="entry name" value="SGL"/>
</dbReference>
<dbReference type="PANTHER" id="PTHR47572">
    <property type="entry name" value="LIPOPROTEIN-RELATED"/>
    <property type="match status" value="1"/>
</dbReference>
<evidence type="ECO:0000259" key="2">
    <source>
        <dbReference type="Pfam" id="PF08450"/>
    </source>
</evidence>
<keyword evidence="1" id="KW-0378">Hydrolase</keyword>
<dbReference type="RefSeq" id="WP_111274169.1">
    <property type="nucleotide sequence ID" value="NZ_QFYS01000001.1"/>
</dbReference>
<feature type="domain" description="SMP-30/Gluconolactonase/LRE-like region" evidence="2">
    <location>
        <begin position="14"/>
        <end position="263"/>
    </location>
</feature>
<organism evidence="3 4">
    <name type="scientific">Phenylobacterium kunshanense</name>
    <dbReference type="NCBI Taxonomy" id="1445034"/>
    <lineage>
        <taxon>Bacteria</taxon>
        <taxon>Pseudomonadati</taxon>
        <taxon>Pseudomonadota</taxon>
        <taxon>Alphaproteobacteria</taxon>
        <taxon>Caulobacterales</taxon>
        <taxon>Caulobacteraceae</taxon>
        <taxon>Phenylobacterium</taxon>
    </lineage>
</organism>
<keyword evidence="4" id="KW-1185">Reference proteome</keyword>